<dbReference type="STRING" id="70415.A0A5S6Q5B0"/>
<feature type="transmembrane region" description="Helical" evidence="6">
    <location>
        <begin position="33"/>
        <end position="53"/>
    </location>
</feature>
<evidence type="ECO:0000256" key="4">
    <source>
        <dbReference type="ARBA" id="ARBA00023136"/>
    </source>
</evidence>
<evidence type="ECO:0000256" key="2">
    <source>
        <dbReference type="ARBA" id="ARBA00022692"/>
    </source>
</evidence>
<evidence type="ECO:0000256" key="3">
    <source>
        <dbReference type="ARBA" id="ARBA00022989"/>
    </source>
</evidence>
<feature type="transmembrane region" description="Helical" evidence="6">
    <location>
        <begin position="238"/>
        <end position="257"/>
    </location>
</feature>
<dbReference type="InterPro" id="IPR008952">
    <property type="entry name" value="Tetraspanin_EC2_sf"/>
</dbReference>
<name>A0A5S6Q5B0_TRIMR</name>
<feature type="compositionally biased region" description="Basic and acidic residues" evidence="5">
    <location>
        <begin position="330"/>
        <end position="343"/>
    </location>
</feature>
<sequence>MAYDHNKQFKEHIFYFISLGKKPTFYTVKAFKYNISMAIALFAWSGYTAYCAFRNAGFSHRWSPTKMKLASLLGDYLTAAFLGACIATFFGNFKAVGELQSELWLGMLRTMEEYEETGNKSVISRIRIDELQYNLECCGMSHWSDWMLPPMRLSNITAQLVDQGQLFFESVTCDGYTMCYVPWSCCSHNTTEDTCVYGKSVGSRISHYLEVNPGFHPNGCYVMLIEHFSTFLRRSSTFWGGVSFCVLIVFISWRMFFTSLLSSYKLMLDTIRDRRHPRIAPGWFFPCYGYPSAVYIGEDNDDVDIDTWGVGMRDDDDDDEEGAGQAEGEGGDKDGGGGDGGKDKKGKKKKGKNKRKGKKGMKKRRGKRKGGLKRKAGRRGKMGGRRRGFGGRMGGRRGFRMRR</sequence>
<evidence type="ECO:0000313" key="7">
    <source>
        <dbReference type="Proteomes" id="UP000046395"/>
    </source>
</evidence>
<keyword evidence="2 6" id="KW-0812">Transmembrane</keyword>
<dbReference type="Proteomes" id="UP000046395">
    <property type="component" value="Unassembled WGS sequence"/>
</dbReference>
<dbReference type="Pfam" id="PF00335">
    <property type="entry name" value="Tetraspanin"/>
    <property type="match status" value="1"/>
</dbReference>
<comment type="subcellular location">
    <subcellularLocation>
        <location evidence="1">Membrane</location>
        <topology evidence="1">Multi-pass membrane protein</topology>
    </subcellularLocation>
</comment>
<evidence type="ECO:0000256" key="5">
    <source>
        <dbReference type="SAM" id="MobiDB-lite"/>
    </source>
</evidence>
<proteinExistence type="predicted"/>
<protein>
    <submittedName>
        <fullName evidence="8">Tetraspanin</fullName>
    </submittedName>
</protein>
<reference evidence="8" key="1">
    <citation type="submission" date="2019-12" db="UniProtKB">
        <authorList>
            <consortium name="WormBaseParasite"/>
        </authorList>
    </citation>
    <scope>IDENTIFICATION</scope>
</reference>
<dbReference type="InterPro" id="IPR018499">
    <property type="entry name" value="Tetraspanin/Peripherin"/>
</dbReference>
<feature type="compositionally biased region" description="Basic residues" evidence="5">
    <location>
        <begin position="344"/>
        <end position="403"/>
    </location>
</feature>
<accession>A0A5S6Q5B0</accession>
<keyword evidence="3 6" id="KW-1133">Transmembrane helix</keyword>
<dbReference type="AlphaFoldDB" id="A0A5S6Q5B0"/>
<dbReference type="GO" id="GO:0016020">
    <property type="term" value="C:membrane"/>
    <property type="evidence" value="ECO:0007669"/>
    <property type="project" value="UniProtKB-SubCell"/>
</dbReference>
<feature type="transmembrane region" description="Helical" evidence="6">
    <location>
        <begin position="73"/>
        <end position="93"/>
    </location>
</feature>
<organism evidence="7 8">
    <name type="scientific">Trichuris muris</name>
    <name type="common">Mouse whipworm</name>
    <dbReference type="NCBI Taxonomy" id="70415"/>
    <lineage>
        <taxon>Eukaryota</taxon>
        <taxon>Metazoa</taxon>
        <taxon>Ecdysozoa</taxon>
        <taxon>Nematoda</taxon>
        <taxon>Enoplea</taxon>
        <taxon>Dorylaimia</taxon>
        <taxon>Trichinellida</taxon>
        <taxon>Trichuridae</taxon>
        <taxon>Trichuris</taxon>
    </lineage>
</organism>
<evidence type="ECO:0000256" key="1">
    <source>
        <dbReference type="ARBA" id="ARBA00004141"/>
    </source>
</evidence>
<evidence type="ECO:0000313" key="8">
    <source>
        <dbReference type="WBParaSite" id="TMUE_0000002132.1"/>
    </source>
</evidence>
<dbReference type="Gene3D" id="1.10.1450.10">
    <property type="entry name" value="Tetraspanin"/>
    <property type="match status" value="1"/>
</dbReference>
<dbReference type="SUPFAM" id="SSF48652">
    <property type="entry name" value="Tetraspanin"/>
    <property type="match status" value="1"/>
</dbReference>
<feature type="region of interest" description="Disordered" evidence="5">
    <location>
        <begin position="314"/>
        <end position="403"/>
    </location>
</feature>
<keyword evidence="4 6" id="KW-0472">Membrane</keyword>
<dbReference type="WBParaSite" id="TMUE_0000002132.1">
    <property type="protein sequence ID" value="TMUE_0000002132.1"/>
    <property type="gene ID" value="WBGene00297988"/>
</dbReference>
<keyword evidence="7" id="KW-1185">Reference proteome</keyword>
<evidence type="ECO:0000256" key="6">
    <source>
        <dbReference type="SAM" id="Phobius"/>
    </source>
</evidence>